<dbReference type="RefSeq" id="WP_128996959.1">
    <property type="nucleotide sequence ID" value="NZ_PDKN01000009.1"/>
</dbReference>
<dbReference type="SUPFAM" id="SSF53254">
    <property type="entry name" value="Phosphoglycerate mutase-like"/>
    <property type="match status" value="1"/>
</dbReference>
<dbReference type="PANTHER" id="PTHR48100:SF1">
    <property type="entry name" value="HISTIDINE PHOSPHATASE FAMILY PROTEIN-RELATED"/>
    <property type="match status" value="1"/>
</dbReference>
<dbReference type="InterPro" id="IPR050275">
    <property type="entry name" value="PGM_Phosphatase"/>
</dbReference>
<comment type="caution">
    <text evidence="2">The sequence shown here is derived from an EMBL/GenBank/DDBJ whole genome shotgun (WGS) entry which is preliminary data.</text>
</comment>
<sequence>MKTLYIMRHPQKSTSNVKEDNFDLKLSEHGIEQTHEMGERLRQMNIQPDLIVASPANRTRTTAEIMALELKYNKTIMYNEVLYQAFLNELIETITYTFDTVNELLLIGHNPSLTALVLTLVGHKDEVKPGSVLKIEFHTDSWINIAKENAHLIWLEEVN</sequence>
<evidence type="ECO:0000313" key="3">
    <source>
        <dbReference type="Proteomes" id="UP000290657"/>
    </source>
</evidence>
<dbReference type="CDD" id="cd07067">
    <property type="entry name" value="HP_PGM_like"/>
    <property type="match status" value="1"/>
</dbReference>
<feature type="binding site" evidence="1">
    <location>
        <position position="58"/>
    </location>
    <ligand>
        <name>substrate</name>
    </ligand>
</feature>
<reference evidence="2 3" key="1">
    <citation type="submission" date="2017-10" db="EMBL/GenBank/DDBJ databases">
        <title>Genomics of the genus Arcobacter.</title>
        <authorList>
            <person name="Perez-Cataluna A."/>
            <person name="Figueras M.J."/>
        </authorList>
    </citation>
    <scope>NUCLEOTIDE SEQUENCE [LARGE SCALE GENOMIC DNA]</scope>
    <source>
        <strain evidence="2 3">CECT 8987</strain>
    </source>
</reference>
<dbReference type="GO" id="GO:0005737">
    <property type="term" value="C:cytoplasm"/>
    <property type="evidence" value="ECO:0007669"/>
    <property type="project" value="TreeGrafter"/>
</dbReference>
<accession>A0A4Q0XQ89</accession>
<keyword evidence="3" id="KW-1185">Reference proteome</keyword>
<dbReference type="EMBL" id="PDKN01000009">
    <property type="protein sequence ID" value="RXJ54612.1"/>
    <property type="molecule type" value="Genomic_DNA"/>
</dbReference>
<dbReference type="InterPro" id="IPR029033">
    <property type="entry name" value="His_PPase_superfam"/>
</dbReference>
<protein>
    <submittedName>
        <fullName evidence="2">Phosphoglycerate mutase</fullName>
    </submittedName>
</protein>
<dbReference type="AlphaFoldDB" id="A0A4Q0XQ89"/>
<dbReference type="OrthoDB" id="9810154at2"/>
<name>A0A4Q0XQ89_9BACT</name>
<dbReference type="Proteomes" id="UP000290657">
    <property type="component" value="Unassembled WGS sequence"/>
</dbReference>
<dbReference type="GO" id="GO:0016791">
    <property type="term" value="F:phosphatase activity"/>
    <property type="evidence" value="ECO:0007669"/>
    <property type="project" value="TreeGrafter"/>
</dbReference>
<dbReference type="Pfam" id="PF00300">
    <property type="entry name" value="His_Phos_1"/>
    <property type="match status" value="1"/>
</dbReference>
<dbReference type="InterPro" id="IPR013078">
    <property type="entry name" value="His_Pase_superF_clade-1"/>
</dbReference>
<gene>
    <name evidence="2" type="ORF">CRV04_11295</name>
</gene>
<evidence type="ECO:0000313" key="2">
    <source>
        <dbReference type="EMBL" id="RXJ54612.1"/>
    </source>
</evidence>
<dbReference type="Gene3D" id="3.40.50.1240">
    <property type="entry name" value="Phosphoglycerate mutase-like"/>
    <property type="match status" value="1"/>
</dbReference>
<proteinExistence type="predicted"/>
<evidence type="ECO:0000256" key="1">
    <source>
        <dbReference type="PIRSR" id="PIRSR613078-2"/>
    </source>
</evidence>
<organism evidence="2 3">
    <name type="scientific">Candidatus Marinarcus aquaticus</name>
    <dbReference type="NCBI Taxonomy" id="2044504"/>
    <lineage>
        <taxon>Bacteria</taxon>
        <taxon>Pseudomonadati</taxon>
        <taxon>Campylobacterota</taxon>
        <taxon>Epsilonproteobacteria</taxon>
        <taxon>Campylobacterales</taxon>
        <taxon>Arcobacteraceae</taxon>
        <taxon>Candidatus Marinarcus</taxon>
    </lineage>
</organism>
<dbReference type="PANTHER" id="PTHR48100">
    <property type="entry name" value="BROAD-SPECIFICITY PHOSPHATASE YOR283W-RELATED"/>
    <property type="match status" value="1"/>
</dbReference>